<gene>
    <name evidence="2" type="ORF">M3A82_011110</name>
</gene>
<feature type="coiled-coil region" evidence="1">
    <location>
        <begin position="602"/>
        <end position="698"/>
    </location>
</feature>
<dbReference type="EMBL" id="JALXKZ020000041">
    <property type="protein sequence ID" value="MCV7629873.1"/>
    <property type="molecule type" value="Genomic_DNA"/>
</dbReference>
<dbReference type="AlphaFoldDB" id="A0AAP3EV25"/>
<organism evidence="2 3">
    <name type="scientific">Micrococcus luteus</name>
    <name type="common">Micrococcus lysodeikticus</name>
    <dbReference type="NCBI Taxonomy" id="1270"/>
    <lineage>
        <taxon>Bacteria</taxon>
        <taxon>Bacillati</taxon>
        <taxon>Actinomycetota</taxon>
        <taxon>Actinomycetes</taxon>
        <taxon>Micrococcales</taxon>
        <taxon>Micrococcaceae</taxon>
        <taxon>Micrococcus</taxon>
    </lineage>
</organism>
<reference evidence="2" key="1">
    <citation type="submission" date="2023-06" db="EMBL/GenBank/DDBJ databases">
        <title>lsaBGC provides a comprehensive framework for evolutionary analysis of biosynthetic gene clusters within focal taxa.</title>
        <authorList>
            <person name="Salamzade R."/>
            <person name="Sandstrom S."/>
            <person name="Kalan L.R."/>
        </authorList>
    </citation>
    <scope>NUCLEOTIDE SEQUENCE</scope>
    <source>
        <strain evidence="2">P3-SID899</strain>
    </source>
</reference>
<dbReference type="Proteomes" id="UP001205867">
    <property type="component" value="Unassembled WGS sequence"/>
</dbReference>
<dbReference type="RefSeq" id="WP_185194541.1">
    <property type="nucleotide sequence ID" value="NZ_CP058971.1"/>
</dbReference>
<dbReference type="SUPFAM" id="SSF52540">
    <property type="entry name" value="P-loop containing nucleoside triphosphate hydrolases"/>
    <property type="match status" value="1"/>
</dbReference>
<protein>
    <submittedName>
        <fullName evidence="2">Chromosome segregation protein SMC</fullName>
    </submittedName>
</protein>
<proteinExistence type="predicted"/>
<dbReference type="Gene3D" id="3.40.50.300">
    <property type="entry name" value="P-loop containing nucleotide triphosphate hydrolases"/>
    <property type="match status" value="2"/>
</dbReference>
<evidence type="ECO:0000313" key="2">
    <source>
        <dbReference type="EMBL" id="MCV7629873.1"/>
    </source>
</evidence>
<keyword evidence="1" id="KW-0175">Coiled coil</keyword>
<dbReference type="InterPro" id="IPR054787">
    <property type="entry name" value="TrlF_ATPase"/>
</dbReference>
<evidence type="ECO:0000313" key="3">
    <source>
        <dbReference type="Proteomes" id="UP001205867"/>
    </source>
</evidence>
<accession>A0AAP3EV25</accession>
<sequence length="1009" mass="113294">MTTAGLERARGTAWRIWDLHVHTPASIVQHYGDHSAETWSRFISELESLPEDITVIGINDYWFLDGYKRVVEARKSGRLQNLEAIFPVIEMRLDQFGGTDGDLSRVNLHVIFDPDLEPEVIQAQFINALQPKMKLSPGCSSIPWQGVITRESLTNLGHRIKETIPADHLSNYDSDLREGFNNLNVGLEDVQEILAGPYFKNRALIGIGKTEWRDIKWNDQSIAAKKNVINSAQFIFTAYEDTARWQADVEELRHSNVTHQLLDCSDAHYFSDSDQHMRLGACQTWLNTTPTLAGLAYAIKEFDRRVFVGLEPPALARMRKNPERFIDKIRVGSENEDRDLFNHDLALNSGFVAVVGNKGQGKSALLDCIALGGNSSRNSEFAFLSPTRFLSAQNQKVAKDYHTEIVWATGAARQAPLNQGHDKAAPVLVEYLPQMFVERVCNPDPGADADEFERELRTVLFTHIPEDERAGEKTFDALLAQKTRTSQDDLTRLREELRSAVRGYVAIAAFRASNQASEVQSRLDLKQADIDAANKDLYTAKAALADIDTASKDNGHLTELMQRSEEIEALRSELTTRRSANEQQQANSRQRLGKMKAIAHRAEAIKADVATLNSEAEALLDDAETDSPYIDLTVNDGRYQAWLKKEEESLVDLTRERDQIDQDLEVQEKARLENAEALAAADSARERARQRALQSEERVRTLVGDEDDEESHAGLSSLLRRIDEAPAKMSELRDEMMLCSRRVYEALEAQLHAVEGLYAPASTFIAQSDVVKNAGLEFNAELRILPGWRSVAASLHGRKNGEFSDWLMELPQRVEDTSWTQLATQLQESLDRLEHERGEVSGEYRDPAAALRTNTTVEDFLMSMFDLSWLEVRFGLTGDGLPLSQLSPGQRGLVLALFYLVVDLRTTPLLLDQPEENLDNETIASKLVPAIHEAAGRRQTIVVTHNANLAIVGDADQIVHCQMNDRRFTVNSGSIAELDVTKFALDVLEGTKQAFDNRRHKYEAFPELP</sequence>
<evidence type="ECO:0000256" key="1">
    <source>
        <dbReference type="SAM" id="Coils"/>
    </source>
</evidence>
<dbReference type="NCBIfam" id="NF045780">
    <property type="entry name" value="TrlF_fam_ATP"/>
    <property type="match status" value="1"/>
</dbReference>
<name>A0AAP3EV25_MICLU</name>
<dbReference type="InterPro" id="IPR027417">
    <property type="entry name" value="P-loop_NTPase"/>
</dbReference>
<feature type="coiled-coil region" evidence="1">
    <location>
        <begin position="516"/>
        <end position="577"/>
    </location>
</feature>
<comment type="caution">
    <text evidence="2">The sequence shown here is derived from an EMBL/GenBank/DDBJ whole genome shotgun (WGS) entry which is preliminary data.</text>
</comment>